<dbReference type="GO" id="GO:0005769">
    <property type="term" value="C:early endosome"/>
    <property type="evidence" value="ECO:0007669"/>
    <property type="project" value="TreeGrafter"/>
</dbReference>
<feature type="transmembrane region" description="Helical" evidence="9">
    <location>
        <begin position="338"/>
        <end position="355"/>
    </location>
</feature>
<keyword evidence="5 9" id="KW-0406">Ion transport</keyword>
<comment type="caution">
    <text evidence="11">The sequence shown here is derived from an EMBL/GenBank/DDBJ whole genome shotgun (WGS) entry which is preliminary data.</text>
</comment>
<feature type="transmembrane region" description="Helical" evidence="9">
    <location>
        <begin position="653"/>
        <end position="676"/>
    </location>
</feature>
<comment type="similarity">
    <text evidence="9">Belongs to the chloride channel (TC 2.A.49) family.</text>
</comment>
<evidence type="ECO:0000313" key="11">
    <source>
        <dbReference type="EMBL" id="KAJ3222098.1"/>
    </source>
</evidence>
<feature type="transmembrane region" description="Helical" evidence="9">
    <location>
        <begin position="153"/>
        <end position="173"/>
    </location>
</feature>
<dbReference type="Gene3D" id="1.10.3080.10">
    <property type="entry name" value="Clc chloride channel"/>
    <property type="match status" value="1"/>
</dbReference>
<keyword evidence="8" id="KW-0129">CBS domain</keyword>
<accession>A0AAD5U3Z7</accession>
<evidence type="ECO:0000256" key="7">
    <source>
        <dbReference type="ARBA" id="ARBA00023214"/>
    </source>
</evidence>
<dbReference type="InterPro" id="IPR000644">
    <property type="entry name" value="CBS_dom"/>
</dbReference>
<evidence type="ECO:0000256" key="9">
    <source>
        <dbReference type="RuleBase" id="RU361221"/>
    </source>
</evidence>
<evidence type="ECO:0000259" key="10">
    <source>
        <dbReference type="PROSITE" id="PS51371"/>
    </source>
</evidence>
<feature type="transmembrane region" description="Helical" evidence="9">
    <location>
        <begin position="257"/>
        <end position="278"/>
    </location>
</feature>
<dbReference type="PANTHER" id="PTHR45711:SF6">
    <property type="entry name" value="CHLORIDE CHANNEL PROTEIN"/>
    <property type="match status" value="1"/>
</dbReference>
<organism evidence="11 12">
    <name type="scientific">Clydaea vesicula</name>
    <dbReference type="NCBI Taxonomy" id="447962"/>
    <lineage>
        <taxon>Eukaryota</taxon>
        <taxon>Fungi</taxon>
        <taxon>Fungi incertae sedis</taxon>
        <taxon>Chytridiomycota</taxon>
        <taxon>Chytridiomycota incertae sedis</taxon>
        <taxon>Chytridiomycetes</taxon>
        <taxon>Lobulomycetales</taxon>
        <taxon>Lobulomycetaceae</taxon>
        <taxon>Clydaea</taxon>
    </lineage>
</organism>
<keyword evidence="4 9" id="KW-1133">Transmembrane helix</keyword>
<dbReference type="Pfam" id="PF00654">
    <property type="entry name" value="Voltage_CLC"/>
    <property type="match status" value="1"/>
</dbReference>
<keyword evidence="12" id="KW-1185">Reference proteome</keyword>
<dbReference type="PROSITE" id="PS51371">
    <property type="entry name" value="CBS"/>
    <property type="match status" value="1"/>
</dbReference>
<evidence type="ECO:0000256" key="4">
    <source>
        <dbReference type="ARBA" id="ARBA00022989"/>
    </source>
</evidence>
<keyword evidence="2 9" id="KW-0813">Transport</keyword>
<reference evidence="11" key="1">
    <citation type="submission" date="2020-05" db="EMBL/GenBank/DDBJ databases">
        <title>Phylogenomic resolution of chytrid fungi.</title>
        <authorList>
            <person name="Stajich J.E."/>
            <person name="Amses K."/>
            <person name="Simmons R."/>
            <person name="Seto K."/>
            <person name="Myers J."/>
            <person name="Bonds A."/>
            <person name="Quandt C.A."/>
            <person name="Barry K."/>
            <person name="Liu P."/>
            <person name="Grigoriev I."/>
            <person name="Longcore J.E."/>
            <person name="James T.Y."/>
        </authorList>
    </citation>
    <scope>NUCLEOTIDE SEQUENCE</scope>
    <source>
        <strain evidence="11">JEL0476</strain>
    </source>
</reference>
<feature type="transmembrane region" description="Helical" evidence="9">
    <location>
        <begin position="628"/>
        <end position="647"/>
    </location>
</feature>
<dbReference type="Proteomes" id="UP001211065">
    <property type="component" value="Unassembled WGS sequence"/>
</dbReference>
<protein>
    <recommendedName>
        <fullName evidence="9">Chloride channel protein</fullName>
    </recommendedName>
</protein>
<dbReference type="SUPFAM" id="SSF81340">
    <property type="entry name" value="Clc chloride channel"/>
    <property type="match status" value="1"/>
</dbReference>
<evidence type="ECO:0000256" key="1">
    <source>
        <dbReference type="ARBA" id="ARBA00004141"/>
    </source>
</evidence>
<dbReference type="PANTHER" id="PTHR45711">
    <property type="entry name" value="CHLORIDE CHANNEL PROTEIN"/>
    <property type="match status" value="1"/>
</dbReference>
<dbReference type="GO" id="GO:0005247">
    <property type="term" value="F:voltage-gated chloride channel activity"/>
    <property type="evidence" value="ECO:0007669"/>
    <property type="project" value="TreeGrafter"/>
</dbReference>
<keyword evidence="3 9" id="KW-0812">Transmembrane</keyword>
<evidence type="ECO:0000256" key="6">
    <source>
        <dbReference type="ARBA" id="ARBA00023136"/>
    </source>
</evidence>
<feature type="transmembrane region" description="Helical" evidence="9">
    <location>
        <begin position="361"/>
        <end position="377"/>
    </location>
</feature>
<dbReference type="InterPro" id="IPR001807">
    <property type="entry name" value="ClC"/>
</dbReference>
<proteinExistence type="inferred from homology"/>
<feature type="transmembrane region" description="Helical" evidence="9">
    <location>
        <begin position="389"/>
        <end position="413"/>
    </location>
</feature>
<feature type="transmembrane region" description="Helical" evidence="9">
    <location>
        <begin position="556"/>
        <end position="580"/>
    </location>
</feature>
<dbReference type="AlphaFoldDB" id="A0AAD5U3Z7"/>
<feature type="transmembrane region" description="Helical" evidence="9">
    <location>
        <begin position="463"/>
        <end position="484"/>
    </location>
</feature>
<comment type="subcellular location">
    <subcellularLocation>
        <location evidence="1 9">Membrane</location>
        <topology evidence="1 9">Multi-pass membrane protein</topology>
    </subcellularLocation>
</comment>
<feature type="domain" description="CBS" evidence="10">
    <location>
        <begin position="815"/>
        <end position="870"/>
    </location>
</feature>
<name>A0AAD5U3Z7_9FUNG</name>
<dbReference type="PRINTS" id="PR00762">
    <property type="entry name" value="CLCHANNEL"/>
</dbReference>
<sequence length="875" mass="99298">MGKKNVNLNCINKNQAINSGSESDQQVQEEIESSKNFETNSIRNKTDDTSILSPNYTVQEPFEEEPTERTNLISNSVLTKRKQKNHWLHRKSGFYDKMDIKNEQVDGNGQRVWYEDYTTIDWIHDLTKEKIRVRSLRKLKGWRRKVHNSFDAVQAWILVFLIGIAVGSLAAFLETSSNWLTDLRIGFCEKNIFFDKQFCCDIDNNATAIFNDCNEWVSWSTLLTRSLSKNSTSNTNIGTGFNQINFDISTLQFWIDYLFFIFIGCIFSFISASLVYIFSTRFNEDEDGNIHLNSVGDNVVSKLRTKNYHFHPAGSGIPELKTVLSGFVIRGFLGIKTLWVKTLGLIFSVSSGLMIGKQGPLIHISCCVGNIFSRIFQKYSKNEGKKREILSAASAAGVAVAFGAPIGGILFSLEEISYYFPLKTMWRSFFCALIATVTIKFINPLGTGKLVIFQVSYAKDWHIIETIPFIFLGLIGGIYGGLFIKSGTSISKFKKKFKILLENPILETFIVTLITGALSFFLIFTKISNSELIFILFSKCTTEDDFNGLLCRKMDVWNVVLLLVICLFIKFFLLFLTFRLKIPSGFFIPLMTIGACVGRIVGMIMLYITDEYPNHPWIEPYCLKEKDCINPGVYAIVGAASFLSGVTRMTVSLVVIMFELTGALSYALPIMTAIMVSKWVADYLSPDSIYENIETLDIGRRYTIDELEFKLKSLSAFGKSDSGFPVLEDDILAGYIAYSELEHALATSKESHLEQYPCFFQRLRTRQAKQLFKTMSRDSWIPNGIQSWESLSESEIDEEDAGYIASEPNDYSKWMDQNPLFVGVGTSMEFVVELFVKLGVKTLFVCFDGRFVGTVHKKKLLSYLKECEDKKNHIL</sequence>
<evidence type="ECO:0000256" key="3">
    <source>
        <dbReference type="ARBA" id="ARBA00022692"/>
    </source>
</evidence>
<gene>
    <name evidence="11" type="ORF">HK099_002713</name>
</gene>
<dbReference type="GO" id="GO:0005794">
    <property type="term" value="C:Golgi apparatus"/>
    <property type="evidence" value="ECO:0007669"/>
    <property type="project" value="TreeGrafter"/>
</dbReference>
<dbReference type="CDD" id="cd03684">
    <property type="entry name" value="ClC_3_like"/>
    <property type="match status" value="1"/>
</dbReference>
<dbReference type="GO" id="GO:0005886">
    <property type="term" value="C:plasma membrane"/>
    <property type="evidence" value="ECO:0007669"/>
    <property type="project" value="TreeGrafter"/>
</dbReference>
<evidence type="ECO:0000256" key="8">
    <source>
        <dbReference type="PROSITE-ProRule" id="PRU00703"/>
    </source>
</evidence>
<dbReference type="Pfam" id="PF00571">
    <property type="entry name" value="CBS"/>
    <property type="match status" value="1"/>
</dbReference>
<evidence type="ECO:0000313" key="12">
    <source>
        <dbReference type="Proteomes" id="UP001211065"/>
    </source>
</evidence>
<dbReference type="EMBL" id="JADGJW010000192">
    <property type="protein sequence ID" value="KAJ3222098.1"/>
    <property type="molecule type" value="Genomic_DNA"/>
</dbReference>
<dbReference type="InterPro" id="IPR046342">
    <property type="entry name" value="CBS_dom_sf"/>
</dbReference>
<evidence type="ECO:0000256" key="5">
    <source>
        <dbReference type="ARBA" id="ARBA00023065"/>
    </source>
</evidence>
<keyword evidence="7 9" id="KW-0868">Chloride</keyword>
<evidence type="ECO:0000256" key="2">
    <source>
        <dbReference type="ARBA" id="ARBA00022448"/>
    </source>
</evidence>
<feature type="transmembrane region" description="Helical" evidence="9">
    <location>
        <begin position="586"/>
        <end position="608"/>
    </location>
</feature>
<dbReference type="InterPro" id="IPR014743">
    <property type="entry name" value="Cl-channel_core"/>
</dbReference>
<keyword evidence="6 9" id="KW-0472">Membrane</keyword>
<dbReference type="SUPFAM" id="SSF54631">
    <property type="entry name" value="CBS-domain pair"/>
    <property type="match status" value="1"/>
</dbReference>
<feature type="transmembrane region" description="Helical" evidence="9">
    <location>
        <begin position="504"/>
        <end position="524"/>
    </location>
</feature>